<dbReference type="Pfam" id="PF05958">
    <property type="entry name" value="tRNA_U5-meth_tr"/>
    <property type="match status" value="1"/>
</dbReference>
<dbReference type="EMBL" id="KV453850">
    <property type="protein sequence ID" value="ODV86361.1"/>
    <property type="molecule type" value="Genomic_DNA"/>
</dbReference>
<dbReference type="PROSITE" id="PS51687">
    <property type="entry name" value="SAM_MT_RNA_M5U"/>
    <property type="match status" value="1"/>
</dbReference>
<dbReference type="OrthoDB" id="10250660at2759"/>
<dbReference type="Proteomes" id="UP000094801">
    <property type="component" value="Unassembled WGS sequence"/>
</dbReference>
<evidence type="ECO:0000259" key="7">
    <source>
        <dbReference type="PROSITE" id="PS50926"/>
    </source>
</evidence>
<proteinExistence type="inferred from homology"/>
<evidence type="ECO:0000256" key="4">
    <source>
        <dbReference type="PROSITE-ProRule" id="PRU01024"/>
    </source>
</evidence>
<evidence type="ECO:0000256" key="6">
    <source>
        <dbReference type="SAM" id="MobiDB-lite"/>
    </source>
</evidence>
<accession>A0A1E4T3Q4</accession>
<dbReference type="GO" id="GO:0032259">
    <property type="term" value="P:methylation"/>
    <property type="evidence" value="ECO:0007669"/>
    <property type="project" value="UniProtKB-KW"/>
</dbReference>
<feature type="binding site" evidence="4">
    <location>
        <position position="394"/>
    </location>
    <ligand>
        <name>S-adenosyl-L-methionine</name>
        <dbReference type="ChEBI" id="CHEBI:59789"/>
    </ligand>
</feature>
<feature type="region of interest" description="Disordered" evidence="6">
    <location>
        <begin position="1"/>
        <end position="21"/>
    </location>
</feature>
<dbReference type="InterPro" id="IPR029063">
    <property type="entry name" value="SAM-dependent_MTases_sf"/>
</dbReference>
<dbReference type="InterPro" id="IPR010280">
    <property type="entry name" value="U5_MeTrfase_fam"/>
</dbReference>
<dbReference type="PROSITE" id="PS51622">
    <property type="entry name" value="SAM_MT_RNA_M5U_2"/>
    <property type="match status" value="1"/>
</dbReference>
<dbReference type="GO" id="GO:0030697">
    <property type="term" value="F:tRNA (uracil(54)-C5)-methyltransferase activity, S-adenosyl methionine-dependent"/>
    <property type="evidence" value="ECO:0007669"/>
    <property type="project" value="InterPro"/>
</dbReference>
<evidence type="ECO:0000256" key="3">
    <source>
        <dbReference type="ARBA" id="ARBA00022691"/>
    </source>
</evidence>
<gene>
    <name evidence="8" type="ORF">CANARDRAFT_211765</name>
</gene>
<dbReference type="SUPFAM" id="SSF53335">
    <property type="entry name" value="S-adenosyl-L-methionine-dependent methyltransferases"/>
    <property type="match status" value="1"/>
</dbReference>
<feature type="binding site" evidence="4">
    <location>
        <position position="425"/>
    </location>
    <ligand>
        <name>S-adenosyl-L-methionine</name>
        <dbReference type="ChEBI" id="CHEBI:59789"/>
    </ligand>
</feature>
<dbReference type="GO" id="GO:0008033">
    <property type="term" value="P:tRNA processing"/>
    <property type="evidence" value="ECO:0007669"/>
    <property type="project" value="InterPro"/>
</dbReference>
<feature type="active site" description="Nucleophile" evidence="4">
    <location>
        <position position="520"/>
    </location>
</feature>
<keyword evidence="3 4" id="KW-0949">S-adenosyl-L-methionine</keyword>
<comment type="similarity">
    <text evidence="4">Belongs to the class I-like SAM-binding methyltransferase superfamily. RNA M5U methyltransferase family.</text>
</comment>
<dbReference type="Gene3D" id="3.40.50.150">
    <property type="entry name" value="Vaccinia Virus protein VP39"/>
    <property type="match status" value="2"/>
</dbReference>
<evidence type="ECO:0000256" key="2">
    <source>
        <dbReference type="ARBA" id="ARBA00022679"/>
    </source>
</evidence>
<dbReference type="InterPro" id="IPR012340">
    <property type="entry name" value="NA-bd_OB-fold"/>
</dbReference>
<keyword evidence="1 4" id="KW-0489">Methyltransferase</keyword>
<evidence type="ECO:0000313" key="9">
    <source>
        <dbReference type="Proteomes" id="UP000094801"/>
    </source>
</evidence>
<feature type="domain" description="TRAM" evidence="7">
    <location>
        <begin position="93"/>
        <end position="159"/>
    </location>
</feature>
<dbReference type="InterPro" id="IPR030391">
    <property type="entry name" value="MeTrfase_TrmA_CS"/>
</dbReference>
<dbReference type="NCBIfam" id="TIGR00479">
    <property type="entry name" value="rumA"/>
    <property type="match status" value="1"/>
</dbReference>
<feature type="binding site" evidence="4">
    <location>
        <position position="446"/>
    </location>
    <ligand>
        <name>S-adenosyl-L-methionine</name>
        <dbReference type="ChEBI" id="CHEBI:59789"/>
    </ligand>
</feature>
<dbReference type="PANTHER" id="PTHR11061:SF30">
    <property type="entry name" value="TRNA (URACIL(54)-C(5))-METHYLTRANSFERASE"/>
    <property type="match status" value="1"/>
</dbReference>
<evidence type="ECO:0000313" key="8">
    <source>
        <dbReference type="EMBL" id="ODV86361.1"/>
    </source>
</evidence>
<organism evidence="8 9">
    <name type="scientific">[Candida] arabinofermentans NRRL YB-2248</name>
    <dbReference type="NCBI Taxonomy" id="983967"/>
    <lineage>
        <taxon>Eukaryota</taxon>
        <taxon>Fungi</taxon>
        <taxon>Dikarya</taxon>
        <taxon>Ascomycota</taxon>
        <taxon>Saccharomycotina</taxon>
        <taxon>Pichiomycetes</taxon>
        <taxon>Pichiales</taxon>
        <taxon>Pichiaceae</taxon>
        <taxon>Ogataea</taxon>
        <taxon>Ogataea/Candida clade</taxon>
    </lineage>
</organism>
<dbReference type="InterPro" id="IPR002792">
    <property type="entry name" value="TRAM_dom"/>
</dbReference>
<dbReference type="PROSITE" id="PS50926">
    <property type="entry name" value="TRAM"/>
    <property type="match status" value="1"/>
</dbReference>
<sequence>MSLDGIELKRKPSSSSITADQPIEKDSGVVVNFSGGRKNKKHKRKFKVKVPESTTPLGVLLTHEIPTILKEYDLKIEDITNPISQILNDEKTRLKYNRIVTDVEILKYSSSGDSIALIPHPDIPTGKQIAIIPFGTPGDIVKIRVFMTKLNHVECDLLQIIKPSIIRNDTTSIECKYFGICSGCQYQHIDYENQLLFKKQTIENAFKFFAPRLTNLNKLPIVESTIPSPLKLGYRTKLTPHYQINKKYSLDKLPNIGFGKKGKPEWRVNTADLREYPGEVMDIEDCLIGTEIVRKGMANERARLNRDLLASLKDKTFKKRGGIGATILLREDTKLIDDVNQVKGSTDLNDEISKLYIDNKVKTCVTDNNSIVSEFIKIDDIDLRFDFVANEFFQNNNSILPKVIQYVKSNLSIDSNDENYLVDAYCGSGLFSIALSSSVTKSLGVEISSHSIKFAKKNVELNNIKNCEFIEGKAEELFKKIEFPKDKTSVILDPPRKGCDDIFLKQLSDFNPRKIVYVSCNVHSQARDIEYFINETENGKNYQVESITGFDFFPQTHHVEGVAVLKRC</sequence>
<dbReference type="Pfam" id="PF01938">
    <property type="entry name" value="TRAM"/>
    <property type="match status" value="1"/>
</dbReference>
<feature type="compositionally biased region" description="Basic and acidic residues" evidence="6">
    <location>
        <begin position="1"/>
        <end position="10"/>
    </location>
</feature>
<name>A0A1E4T3Q4_9ASCO</name>
<dbReference type="InterPro" id="IPR025795">
    <property type="entry name" value="tRNA_(uracil-5-)_MeTrfase"/>
</dbReference>
<feature type="active site" evidence="5">
    <location>
        <position position="520"/>
    </location>
</feature>
<keyword evidence="2 4" id="KW-0808">Transferase</keyword>
<feature type="binding site" evidence="4">
    <location>
        <position position="493"/>
    </location>
    <ligand>
        <name>S-adenosyl-L-methionine</name>
        <dbReference type="ChEBI" id="CHEBI:59789"/>
    </ligand>
</feature>
<dbReference type="AlphaFoldDB" id="A0A1E4T3Q4"/>
<dbReference type="Gene3D" id="2.40.50.140">
    <property type="entry name" value="Nucleic acid-binding proteins"/>
    <property type="match status" value="1"/>
</dbReference>
<dbReference type="CDD" id="cd02440">
    <property type="entry name" value="AdoMet_MTases"/>
    <property type="match status" value="1"/>
</dbReference>
<dbReference type="InterPro" id="IPR030390">
    <property type="entry name" value="MeTrfase_TrmA_AS"/>
</dbReference>
<dbReference type="PROSITE" id="PS01231">
    <property type="entry name" value="TRMA_2"/>
    <property type="match status" value="1"/>
</dbReference>
<dbReference type="PROSITE" id="PS01230">
    <property type="entry name" value="TRMA_1"/>
    <property type="match status" value="1"/>
</dbReference>
<dbReference type="GO" id="GO:0009451">
    <property type="term" value="P:RNA modification"/>
    <property type="evidence" value="ECO:0007669"/>
    <property type="project" value="UniProtKB-ARBA"/>
</dbReference>
<dbReference type="FunFam" id="2.40.50.140:FF:000201">
    <property type="entry name" value="TRM2p tRNA methyltransferase"/>
    <property type="match status" value="1"/>
</dbReference>
<evidence type="ECO:0000256" key="1">
    <source>
        <dbReference type="ARBA" id="ARBA00022603"/>
    </source>
</evidence>
<keyword evidence="9" id="KW-1185">Reference proteome</keyword>
<reference evidence="9" key="1">
    <citation type="submission" date="2016-04" db="EMBL/GenBank/DDBJ databases">
        <title>Comparative genomics of biotechnologically important yeasts.</title>
        <authorList>
            <consortium name="DOE Joint Genome Institute"/>
            <person name="Riley R."/>
            <person name="Haridas S."/>
            <person name="Wolfe K.H."/>
            <person name="Lopes M.R."/>
            <person name="Hittinger C.T."/>
            <person name="Goker M."/>
            <person name="Salamov A."/>
            <person name="Wisecaver J."/>
            <person name="Long T.M."/>
            <person name="Aerts A.L."/>
            <person name="Barry K."/>
            <person name="Choi C."/>
            <person name="Clum A."/>
            <person name="Coughlan A.Y."/>
            <person name="Deshpande S."/>
            <person name="Douglass A.P."/>
            <person name="Hanson S.J."/>
            <person name="Klenk H.-P."/>
            <person name="Labutti K."/>
            <person name="Lapidus A."/>
            <person name="Lindquist E."/>
            <person name="Lipzen A."/>
            <person name="Meier-Kolthoff J.P."/>
            <person name="Ohm R.A."/>
            <person name="Otillar R.P."/>
            <person name="Pangilinan J."/>
            <person name="Peng Y."/>
            <person name="Rokas A."/>
            <person name="Rosa C.A."/>
            <person name="Scheuner C."/>
            <person name="Sibirny A.A."/>
            <person name="Slot J.C."/>
            <person name="Stielow J.B."/>
            <person name="Sun H."/>
            <person name="Kurtzman C.P."/>
            <person name="Blackwell M."/>
            <person name="Grigoriev I.V."/>
            <person name="Jeffries T.W."/>
        </authorList>
    </citation>
    <scope>NUCLEOTIDE SEQUENCE [LARGE SCALE GENOMIC DNA]</scope>
    <source>
        <strain evidence="9">NRRL YB-2248</strain>
    </source>
</reference>
<evidence type="ECO:0000256" key="5">
    <source>
        <dbReference type="PROSITE-ProRule" id="PRU10015"/>
    </source>
</evidence>
<protein>
    <recommendedName>
        <fullName evidence="7">TRAM domain-containing protein</fullName>
    </recommendedName>
</protein>
<dbReference type="STRING" id="983967.A0A1E4T3Q4"/>
<dbReference type="PANTHER" id="PTHR11061">
    <property type="entry name" value="RNA M5U METHYLTRANSFERASE"/>
    <property type="match status" value="1"/>
</dbReference>